<accession>A0ACC0B7R8</accession>
<keyword evidence="2" id="KW-1185">Reference proteome</keyword>
<name>A0ACC0B7R8_CATRO</name>
<sequence length="383" mass="45468">MEYEGTTESLWPKIKVSREERKEWCKPWKCAPVLRLLGRNISLKMLNHRLQELWKFEKGDDYLRVLEDGPWIVLRKYLAMSKWRTNLHAYIEDITSTMVWVYILLRIENHIGGATRVDHTTMAEMRGQFARVCVQMINPRGHEIDAENPFGPWMLVTPRHRRNHTVGYRRYNKIYEKRLMKHSKWWTLNLRIHFLPPKEKSRDSLTPSQVNHQGQGHMITILEMSTLLRRATVAPDLPYYRRNKLTKIKKCGRIERWRYSASLLWGLIKECDLIDLGSSGTRLTWLNSREGEDNIMEQLDHAFCNRAWNTKFAAAFLTHLPRTHLDHCPLLVNTTGVNLRNHLAIFYNWKLDYWTNITKSLNMKNPICSKSSDLHIESWGEKY</sequence>
<gene>
    <name evidence="1" type="ORF">M9H77_18552</name>
</gene>
<evidence type="ECO:0000313" key="2">
    <source>
        <dbReference type="Proteomes" id="UP001060085"/>
    </source>
</evidence>
<dbReference type="EMBL" id="CM044704">
    <property type="protein sequence ID" value="KAI5668699.1"/>
    <property type="molecule type" value="Genomic_DNA"/>
</dbReference>
<organism evidence="1 2">
    <name type="scientific">Catharanthus roseus</name>
    <name type="common">Madagascar periwinkle</name>
    <name type="synonym">Vinca rosea</name>
    <dbReference type="NCBI Taxonomy" id="4058"/>
    <lineage>
        <taxon>Eukaryota</taxon>
        <taxon>Viridiplantae</taxon>
        <taxon>Streptophyta</taxon>
        <taxon>Embryophyta</taxon>
        <taxon>Tracheophyta</taxon>
        <taxon>Spermatophyta</taxon>
        <taxon>Magnoliopsida</taxon>
        <taxon>eudicotyledons</taxon>
        <taxon>Gunneridae</taxon>
        <taxon>Pentapetalae</taxon>
        <taxon>asterids</taxon>
        <taxon>lamiids</taxon>
        <taxon>Gentianales</taxon>
        <taxon>Apocynaceae</taxon>
        <taxon>Rauvolfioideae</taxon>
        <taxon>Vinceae</taxon>
        <taxon>Catharanthinae</taxon>
        <taxon>Catharanthus</taxon>
    </lineage>
</organism>
<dbReference type="Proteomes" id="UP001060085">
    <property type="component" value="Linkage Group LG04"/>
</dbReference>
<reference evidence="2" key="1">
    <citation type="journal article" date="2023" name="Nat. Plants">
        <title>Single-cell RNA sequencing provides a high-resolution roadmap for understanding the multicellular compartmentation of specialized metabolism.</title>
        <authorList>
            <person name="Sun S."/>
            <person name="Shen X."/>
            <person name="Li Y."/>
            <person name="Li Y."/>
            <person name="Wang S."/>
            <person name="Li R."/>
            <person name="Zhang H."/>
            <person name="Shen G."/>
            <person name="Guo B."/>
            <person name="Wei J."/>
            <person name="Xu J."/>
            <person name="St-Pierre B."/>
            <person name="Chen S."/>
            <person name="Sun C."/>
        </authorList>
    </citation>
    <scope>NUCLEOTIDE SEQUENCE [LARGE SCALE GENOMIC DNA]</scope>
</reference>
<protein>
    <submittedName>
        <fullName evidence="1">Uncharacterized protein</fullName>
    </submittedName>
</protein>
<evidence type="ECO:0000313" key="1">
    <source>
        <dbReference type="EMBL" id="KAI5668699.1"/>
    </source>
</evidence>
<proteinExistence type="predicted"/>
<comment type="caution">
    <text evidence="1">The sequence shown here is derived from an EMBL/GenBank/DDBJ whole genome shotgun (WGS) entry which is preliminary data.</text>
</comment>